<evidence type="ECO:0000259" key="1">
    <source>
        <dbReference type="PROSITE" id="PS50011"/>
    </source>
</evidence>
<dbReference type="EMBL" id="ACNN01000007">
    <property type="protein sequence ID" value="EEN83405.1"/>
    <property type="molecule type" value="Genomic_DNA"/>
</dbReference>
<dbReference type="AlphaFoldDB" id="C3J8U6"/>
<accession>C3J8U6</accession>
<comment type="caution">
    <text evidence="2">The sequence shown here is derived from an EMBL/GenBank/DDBJ whole genome shotgun (WGS) entry which is preliminary data.</text>
</comment>
<keyword evidence="3" id="KW-1185">Reference proteome</keyword>
<feature type="domain" description="Protein kinase" evidence="1">
    <location>
        <begin position="31"/>
        <end position="294"/>
    </location>
</feature>
<dbReference type="GeneID" id="93364929"/>
<dbReference type="eggNOG" id="COG0515">
    <property type="taxonomic scope" value="Bacteria"/>
</dbReference>
<dbReference type="InterPro" id="IPR000719">
    <property type="entry name" value="Prot_kinase_dom"/>
</dbReference>
<dbReference type="InterPro" id="IPR011009">
    <property type="entry name" value="Kinase-like_dom_sf"/>
</dbReference>
<dbReference type="GO" id="GO:0004672">
    <property type="term" value="F:protein kinase activity"/>
    <property type="evidence" value="ECO:0007669"/>
    <property type="project" value="InterPro"/>
</dbReference>
<evidence type="ECO:0000313" key="2">
    <source>
        <dbReference type="EMBL" id="EEN83405.1"/>
    </source>
</evidence>
<name>C3J8U6_POREA</name>
<protein>
    <recommendedName>
        <fullName evidence="1">Protein kinase domain-containing protein</fullName>
    </recommendedName>
</protein>
<dbReference type="SUPFAM" id="SSF56112">
    <property type="entry name" value="Protein kinase-like (PK-like)"/>
    <property type="match status" value="1"/>
</dbReference>
<dbReference type="STRING" id="553175.POREN0001_0616"/>
<reference evidence="2 3" key="1">
    <citation type="submission" date="2009-04" db="EMBL/GenBank/DDBJ databases">
        <authorList>
            <person name="Sebastian Y."/>
            <person name="Madupu R."/>
            <person name="Durkin A.S."/>
            <person name="Torralba M."/>
            <person name="Methe B."/>
            <person name="Sutton G.G."/>
            <person name="Strausberg R.L."/>
            <person name="Nelson K.E."/>
        </authorList>
    </citation>
    <scope>NUCLEOTIDE SEQUENCE [LARGE SCALE GENOMIC DNA]</scope>
    <source>
        <strain evidence="3">ATCC 35406 / BCRC 14492 / JCM 8526 / NCTC 13058 / HG 370</strain>
    </source>
</reference>
<gene>
    <name evidence="2" type="ORF">POREN0001_0616</name>
</gene>
<organism evidence="2 3">
    <name type="scientific">Porphyromonas endodontalis (strain ATCC 35406 / DSM 24491 / JCM 8526 / CCUG 16442 / BCRC 14492 / NCTC 13058 / HG 370)</name>
    <name type="common">Bacteroides endodontalis</name>
    <dbReference type="NCBI Taxonomy" id="553175"/>
    <lineage>
        <taxon>Bacteria</taxon>
        <taxon>Pseudomonadati</taxon>
        <taxon>Bacteroidota</taxon>
        <taxon>Bacteroidia</taxon>
        <taxon>Bacteroidales</taxon>
        <taxon>Porphyromonadaceae</taxon>
        <taxon>Porphyromonas</taxon>
    </lineage>
</organism>
<sequence length="296" mass="33852">MFPSISEYTSALRHAESGTFRSLRLALSLDDEGEPIYSRGSYSVVFKAHSEGNEREEWAVKCYVAEQERRIPSCRAIAQQLNSITSPYLLPMRLCEEELRIGHTYYPLVLLPWVEGKSLVREVDYYLHNPERLRQLSQDFGHFAYWLRSQPFAHGDLKSDNLRIRPDGSIVLLDYDGIYLPSMQGELPREEGNPDYTHPLCSPSDFNLHASDFALAVIALSLRALALAPELFSHFGGKERLLLSAWDFHHPEQSPALKALKSLPQDAYLARLLDLFYQALERKNLAHLPPQQFLPL</sequence>
<dbReference type="PROSITE" id="PS50011">
    <property type="entry name" value="PROTEIN_KINASE_DOM"/>
    <property type="match status" value="1"/>
</dbReference>
<proteinExistence type="predicted"/>
<dbReference type="Gene3D" id="1.10.510.10">
    <property type="entry name" value="Transferase(Phosphotransferase) domain 1"/>
    <property type="match status" value="1"/>
</dbReference>
<dbReference type="GO" id="GO:0005524">
    <property type="term" value="F:ATP binding"/>
    <property type="evidence" value="ECO:0007669"/>
    <property type="project" value="InterPro"/>
</dbReference>
<evidence type="ECO:0000313" key="3">
    <source>
        <dbReference type="Proteomes" id="UP000004295"/>
    </source>
</evidence>
<dbReference type="RefSeq" id="WP_004332458.1">
    <property type="nucleotide sequence ID" value="NZ_ACNN01000007.1"/>
</dbReference>
<dbReference type="Proteomes" id="UP000004295">
    <property type="component" value="Unassembled WGS sequence"/>
</dbReference>